<dbReference type="PATRIC" id="fig|243090.15.peg.6031"/>
<evidence type="ECO:0000313" key="3">
    <source>
        <dbReference type="EMBL" id="CAD77604.1"/>
    </source>
</evidence>
<dbReference type="eggNOG" id="ENOG5032TW0">
    <property type="taxonomic scope" value="Bacteria"/>
</dbReference>
<keyword evidence="2" id="KW-0812">Transmembrane</keyword>
<dbReference type="EMBL" id="BX294155">
    <property type="protein sequence ID" value="CAD77604.1"/>
    <property type="molecule type" value="Genomic_DNA"/>
</dbReference>
<dbReference type="STRING" id="243090.RB12460"/>
<keyword evidence="2" id="KW-1133">Transmembrane helix</keyword>
<reference evidence="3 4" key="1">
    <citation type="journal article" date="2003" name="Proc. Natl. Acad. Sci. U.S.A.">
        <title>Complete genome sequence of the marine planctomycete Pirellula sp. strain 1.</title>
        <authorList>
            <person name="Gloeckner F.O."/>
            <person name="Kube M."/>
            <person name="Bauer M."/>
            <person name="Teeling H."/>
            <person name="Lombardot T."/>
            <person name="Ludwig W."/>
            <person name="Gade D."/>
            <person name="Beck A."/>
            <person name="Borzym K."/>
            <person name="Heitmann K."/>
            <person name="Rabus R."/>
            <person name="Schlesner H."/>
            <person name="Amann R."/>
            <person name="Reinhardt R."/>
        </authorList>
    </citation>
    <scope>NUCLEOTIDE SEQUENCE [LARGE SCALE GENOMIC DNA]</scope>
    <source>
        <strain evidence="4">DSM 10527 / NCIMB 13988 / SH1</strain>
    </source>
</reference>
<dbReference type="InParanoid" id="Q7UIL0"/>
<evidence type="ECO:0008006" key="5">
    <source>
        <dbReference type="Google" id="ProtNLM"/>
    </source>
</evidence>
<dbReference type="EnsemblBacteria" id="CAD77604">
    <property type="protein sequence ID" value="CAD77604"/>
    <property type="gene ID" value="RB12460"/>
</dbReference>
<dbReference type="Proteomes" id="UP000001025">
    <property type="component" value="Chromosome"/>
</dbReference>
<feature type="compositionally biased region" description="Polar residues" evidence="1">
    <location>
        <begin position="1"/>
        <end position="10"/>
    </location>
</feature>
<accession>Q7UIL0</accession>
<dbReference type="HOGENOM" id="CLU_927139_0_0_0"/>
<feature type="region of interest" description="Disordered" evidence="1">
    <location>
        <begin position="1"/>
        <end position="54"/>
    </location>
</feature>
<evidence type="ECO:0000313" key="4">
    <source>
        <dbReference type="Proteomes" id="UP000001025"/>
    </source>
</evidence>
<dbReference type="InterPro" id="IPR011465">
    <property type="entry name" value="DUF1571"/>
</dbReference>
<proteinExistence type="predicted"/>
<dbReference type="AlphaFoldDB" id="Q7UIL0"/>
<feature type="region of interest" description="Disordered" evidence="1">
    <location>
        <begin position="83"/>
        <end position="107"/>
    </location>
</feature>
<feature type="compositionally biased region" description="Low complexity" evidence="1">
    <location>
        <begin position="35"/>
        <end position="49"/>
    </location>
</feature>
<organism evidence="3 4">
    <name type="scientific">Rhodopirellula baltica (strain DSM 10527 / NCIMB 13988 / SH1)</name>
    <dbReference type="NCBI Taxonomy" id="243090"/>
    <lineage>
        <taxon>Bacteria</taxon>
        <taxon>Pseudomonadati</taxon>
        <taxon>Planctomycetota</taxon>
        <taxon>Planctomycetia</taxon>
        <taxon>Pirellulales</taxon>
        <taxon>Pirellulaceae</taxon>
        <taxon>Rhodopirellula</taxon>
    </lineage>
</organism>
<evidence type="ECO:0000256" key="1">
    <source>
        <dbReference type="SAM" id="MobiDB-lite"/>
    </source>
</evidence>
<feature type="transmembrane region" description="Helical" evidence="2">
    <location>
        <begin position="60"/>
        <end position="77"/>
    </location>
</feature>
<name>Q7UIL0_RHOBA</name>
<keyword evidence="2" id="KW-0472">Membrane</keyword>
<dbReference type="OrthoDB" id="5456309at2"/>
<dbReference type="KEGG" id="rba:RB12460"/>
<evidence type="ECO:0000256" key="2">
    <source>
        <dbReference type="SAM" id="Phobius"/>
    </source>
</evidence>
<sequence length="355" mass="39260">MKSTLLSNLSGPPRLPGGSREVFSCPPQVPDFMVTESSPNSSASTNSEANVPSRGRSRSFWVGLLCLVIGIGLGWILRGKQSPSSVATPPTVVGANSTASGDTSDGQTNIVSSEVPMEDVLKLAEESLQHLIDHVDGYTTRMIKHEQDRNGVLQEPSEMFMKIRTRHVGGEPGQGLRAYLRFETPESAKGREVIWIEDQNDGQLLVREAGFIGSMMTAKLEPTNFLAMRGQRYPITELGLTNLVRKLIERGSRDIDNPDVRVTRTEGHDFDGKSLTLLQIQRSQPTDQPDDFSLAEVVIDEEQKLIVSFRSFGWPDSEGETPPLIESYEYHDLVINPALTDLDFDPTNPDYTFPE</sequence>
<keyword evidence="4" id="KW-1185">Reference proteome</keyword>
<gene>
    <name evidence="3" type="ordered locus">RB12460</name>
</gene>
<dbReference type="Pfam" id="PF07608">
    <property type="entry name" value="DUF1571"/>
    <property type="match status" value="1"/>
</dbReference>
<protein>
    <recommendedName>
        <fullName evidence="5">Protein containing DUF1571</fullName>
    </recommendedName>
</protein>